<proteinExistence type="predicted"/>
<dbReference type="OrthoDB" id="691119at2759"/>
<sequence length="352" mass="40396">MAAPATAEVRLKEEMRKLVLVMPGGVKEDVHEEEMRHRRRLRLLLERFMESFGPERRGASVARKVWSHPCAVYSMKLSVKKARLFWSHRNSRRFIPDRQGPTGPIILCRAVEHDQVELAVHRSAGPGEPDRPGVLTGFHHRDYYFHEFCRERGMIQKEGSSAPWTEVAVIRGMPGGCGITVTSHVKDLVLRLHDLLFRLSSPGATVDIRFSERWFCLPTGWMEEGLFAEDGLHLVDIAAPLESLATKLYDMRKQEEQEMERHRSETEEEERRVQEEEVMRKREERRKLCQRKNNERMKEEAAAASKIPAYPPGSKISALKDKINLLFAMLNCSLKQKCSACSSSCTRGKCVT</sequence>
<gene>
    <name evidence="2" type="ORF">C2845_PM09G04320</name>
</gene>
<reference evidence="3" key="1">
    <citation type="journal article" date="2019" name="Nat. Commun.">
        <title>The genome of broomcorn millet.</title>
        <authorList>
            <person name="Zou C."/>
            <person name="Miki D."/>
            <person name="Li D."/>
            <person name="Tang Q."/>
            <person name="Xiao L."/>
            <person name="Rajput S."/>
            <person name="Deng P."/>
            <person name="Jia W."/>
            <person name="Huang R."/>
            <person name="Zhang M."/>
            <person name="Sun Y."/>
            <person name="Hu J."/>
            <person name="Fu X."/>
            <person name="Schnable P.S."/>
            <person name="Li F."/>
            <person name="Zhang H."/>
            <person name="Feng B."/>
            <person name="Zhu X."/>
            <person name="Liu R."/>
            <person name="Schnable J.C."/>
            <person name="Zhu J.-K."/>
            <person name="Zhang H."/>
        </authorList>
    </citation>
    <scope>NUCLEOTIDE SEQUENCE [LARGE SCALE GENOMIC DNA]</scope>
</reference>
<organism evidence="2 3">
    <name type="scientific">Panicum miliaceum</name>
    <name type="common">Proso millet</name>
    <name type="synonym">Broomcorn millet</name>
    <dbReference type="NCBI Taxonomy" id="4540"/>
    <lineage>
        <taxon>Eukaryota</taxon>
        <taxon>Viridiplantae</taxon>
        <taxon>Streptophyta</taxon>
        <taxon>Embryophyta</taxon>
        <taxon>Tracheophyta</taxon>
        <taxon>Spermatophyta</taxon>
        <taxon>Magnoliopsida</taxon>
        <taxon>Liliopsida</taxon>
        <taxon>Poales</taxon>
        <taxon>Poaceae</taxon>
        <taxon>PACMAD clade</taxon>
        <taxon>Panicoideae</taxon>
        <taxon>Panicodae</taxon>
        <taxon>Paniceae</taxon>
        <taxon>Panicinae</taxon>
        <taxon>Panicum</taxon>
        <taxon>Panicum sect. Panicum</taxon>
    </lineage>
</organism>
<dbReference type="Proteomes" id="UP000275267">
    <property type="component" value="Unassembled WGS sequence"/>
</dbReference>
<keyword evidence="3" id="KW-1185">Reference proteome</keyword>
<feature type="region of interest" description="Disordered" evidence="1">
    <location>
        <begin position="255"/>
        <end position="274"/>
    </location>
</feature>
<name>A0A3L6RZ60_PANMI</name>
<protein>
    <submittedName>
        <fullName evidence="2">Uncharacterized protein</fullName>
    </submittedName>
</protein>
<comment type="caution">
    <text evidence="2">The sequence shown here is derived from an EMBL/GenBank/DDBJ whole genome shotgun (WGS) entry which is preliminary data.</text>
</comment>
<evidence type="ECO:0000313" key="3">
    <source>
        <dbReference type="Proteomes" id="UP000275267"/>
    </source>
</evidence>
<accession>A0A3L6RZ60</accession>
<evidence type="ECO:0000313" key="2">
    <source>
        <dbReference type="EMBL" id="RLN11462.1"/>
    </source>
</evidence>
<dbReference type="AlphaFoldDB" id="A0A3L6RZ60"/>
<dbReference type="EMBL" id="PQIB02000006">
    <property type="protein sequence ID" value="RLN11462.1"/>
    <property type="molecule type" value="Genomic_DNA"/>
</dbReference>
<evidence type="ECO:0000256" key="1">
    <source>
        <dbReference type="SAM" id="MobiDB-lite"/>
    </source>
</evidence>